<evidence type="ECO:0000256" key="7">
    <source>
        <dbReference type="ARBA" id="ARBA00022927"/>
    </source>
</evidence>
<dbReference type="PROSITE" id="PS52015">
    <property type="entry name" value="TONB_CTD"/>
    <property type="match status" value="1"/>
</dbReference>
<accession>X1JG19</accession>
<protein>
    <recommendedName>
        <fullName evidence="10">TonB C-terminal domain-containing protein</fullName>
    </recommendedName>
</protein>
<dbReference type="InterPro" id="IPR037682">
    <property type="entry name" value="TonB_C"/>
</dbReference>
<keyword evidence="3" id="KW-0813">Transport</keyword>
<organism evidence="11">
    <name type="scientific">marine sediment metagenome</name>
    <dbReference type="NCBI Taxonomy" id="412755"/>
    <lineage>
        <taxon>unclassified sequences</taxon>
        <taxon>metagenomes</taxon>
        <taxon>ecological metagenomes</taxon>
    </lineage>
</organism>
<evidence type="ECO:0000256" key="6">
    <source>
        <dbReference type="ARBA" id="ARBA00022692"/>
    </source>
</evidence>
<dbReference type="PANTHER" id="PTHR33446:SF2">
    <property type="entry name" value="PROTEIN TONB"/>
    <property type="match status" value="1"/>
</dbReference>
<dbReference type="AlphaFoldDB" id="X1JG19"/>
<comment type="subcellular location">
    <subcellularLocation>
        <location evidence="1">Cell inner membrane</location>
        <topology evidence="1">Single-pass membrane protein</topology>
        <orientation evidence="1">Periplasmic side</orientation>
    </subcellularLocation>
</comment>
<dbReference type="PANTHER" id="PTHR33446">
    <property type="entry name" value="PROTEIN TONB-RELATED"/>
    <property type="match status" value="1"/>
</dbReference>
<evidence type="ECO:0000259" key="10">
    <source>
        <dbReference type="PROSITE" id="PS52015"/>
    </source>
</evidence>
<evidence type="ECO:0000256" key="2">
    <source>
        <dbReference type="ARBA" id="ARBA00006555"/>
    </source>
</evidence>
<evidence type="ECO:0000256" key="8">
    <source>
        <dbReference type="ARBA" id="ARBA00022989"/>
    </source>
</evidence>
<keyword evidence="4" id="KW-1003">Cell membrane</keyword>
<evidence type="ECO:0000256" key="5">
    <source>
        <dbReference type="ARBA" id="ARBA00022519"/>
    </source>
</evidence>
<comment type="similarity">
    <text evidence="2">Belongs to the TonB family.</text>
</comment>
<reference evidence="11" key="1">
    <citation type="journal article" date="2014" name="Front. Microbiol.">
        <title>High frequency of phylogenetically diverse reductive dehalogenase-homologous genes in deep subseafloor sedimentary metagenomes.</title>
        <authorList>
            <person name="Kawai M."/>
            <person name="Futagami T."/>
            <person name="Toyoda A."/>
            <person name="Takaki Y."/>
            <person name="Nishi S."/>
            <person name="Hori S."/>
            <person name="Arai W."/>
            <person name="Tsubouchi T."/>
            <person name="Morono Y."/>
            <person name="Uchiyama I."/>
            <person name="Ito T."/>
            <person name="Fujiyama A."/>
            <person name="Inagaki F."/>
            <person name="Takami H."/>
        </authorList>
    </citation>
    <scope>NUCLEOTIDE SEQUENCE</scope>
    <source>
        <strain evidence="11">Expedition CK06-06</strain>
    </source>
</reference>
<feature type="domain" description="TonB C-terminal" evidence="10">
    <location>
        <begin position="4"/>
        <end position="94"/>
    </location>
</feature>
<keyword evidence="5" id="KW-0997">Cell inner membrane</keyword>
<gene>
    <name evidence="11" type="ORF">S03H2_48970</name>
</gene>
<dbReference type="GO" id="GO:0031992">
    <property type="term" value="F:energy transducer activity"/>
    <property type="evidence" value="ECO:0007669"/>
    <property type="project" value="TreeGrafter"/>
</dbReference>
<evidence type="ECO:0000256" key="9">
    <source>
        <dbReference type="ARBA" id="ARBA00023136"/>
    </source>
</evidence>
<evidence type="ECO:0000313" key="11">
    <source>
        <dbReference type="EMBL" id="GAH68708.1"/>
    </source>
</evidence>
<keyword evidence="9" id="KW-0472">Membrane</keyword>
<proteinExistence type="inferred from homology"/>
<dbReference type="NCBIfam" id="TIGR01352">
    <property type="entry name" value="tonB_Cterm"/>
    <property type="match status" value="1"/>
</dbReference>
<dbReference type="GO" id="GO:0015031">
    <property type="term" value="P:protein transport"/>
    <property type="evidence" value="ECO:0007669"/>
    <property type="project" value="UniProtKB-KW"/>
</dbReference>
<dbReference type="SUPFAM" id="SSF74653">
    <property type="entry name" value="TolA/TonB C-terminal domain"/>
    <property type="match status" value="1"/>
</dbReference>
<evidence type="ECO:0000256" key="3">
    <source>
        <dbReference type="ARBA" id="ARBA00022448"/>
    </source>
</evidence>
<dbReference type="Pfam" id="PF03544">
    <property type="entry name" value="TonB_C"/>
    <property type="match status" value="1"/>
</dbReference>
<dbReference type="GO" id="GO:0098797">
    <property type="term" value="C:plasma membrane protein complex"/>
    <property type="evidence" value="ECO:0007669"/>
    <property type="project" value="TreeGrafter"/>
</dbReference>
<keyword evidence="6" id="KW-0812">Transmembrane</keyword>
<comment type="caution">
    <text evidence="11">The sequence shown here is derived from an EMBL/GenBank/DDBJ whole genome shotgun (WGS) entry which is preliminary data.</text>
</comment>
<dbReference type="InterPro" id="IPR006260">
    <property type="entry name" value="TonB/TolA_C"/>
</dbReference>
<evidence type="ECO:0000256" key="1">
    <source>
        <dbReference type="ARBA" id="ARBA00004383"/>
    </source>
</evidence>
<dbReference type="GO" id="GO:0055085">
    <property type="term" value="P:transmembrane transport"/>
    <property type="evidence" value="ECO:0007669"/>
    <property type="project" value="InterPro"/>
</dbReference>
<dbReference type="EMBL" id="BARU01030915">
    <property type="protein sequence ID" value="GAH68708.1"/>
    <property type="molecule type" value="Genomic_DNA"/>
</dbReference>
<sequence length="94" mass="10520">MFIPCEKYPQLIYAPAPEYPSIARAAGIKGKVFLQVFVGKDGKPKKIFVTKSEVTADCDSVAVKTAWNFRFSPALQRDKPIGVWVSMPIIFKLQ</sequence>
<dbReference type="Gene3D" id="3.30.1150.10">
    <property type="match status" value="1"/>
</dbReference>
<keyword evidence="7" id="KW-0653">Protein transport</keyword>
<keyword evidence="8" id="KW-1133">Transmembrane helix</keyword>
<evidence type="ECO:0000256" key="4">
    <source>
        <dbReference type="ARBA" id="ARBA00022475"/>
    </source>
</evidence>
<name>X1JG19_9ZZZZ</name>
<dbReference type="InterPro" id="IPR051045">
    <property type="entry name" value="TonB-dependent_transducer"/>
</dbReference>